<feature type="compositionally biased region" description="Basic and acidic residues" evidence="1">
    <location>
        <begin position="97"/>
        <end position="106"/>
    </location>
</feature>
<dbReference type="EMBL" id="JBBPDW010000001">
    <property type="protein sequence ID" value="KAK7557071.1"/>
    <property type="molecule type" value="Genomic_DNA"/>
</dbReference>
<reference evidence="2 3" key="1">
    <citation type="submission" date="2024-04" db="EMBL/GenBank/DDBJ databases">
        <title>Phyllosticta paracitricarpa is synonymous to the EU quarantine fungus P. citricarpa based on phylogenomic analyses.</title>
        <authorList>
            <consortium name="Lawrence Berkeley National Laboratory"/>
            <person name="Van Ingen-Buijs V.A."/>
            <person name="Van Westerhoven A.C."/>
            <person name="Haridas S."/>
            <person name="Skiadas P."/>
            <person name="Martin F."/>
            <person name="Groenewald J.Z."/>
            <person name="Crous P.W."/>
            <person name="Seidl M.F."/>
        </authorList>
    </citation>
    <scope>NUCLEOTIDE SEQUENCE [LARGE SCALE GENOMIC DNA]</scope>
    <source>
        <strain evidence="2 3">CBS 122670</strain>
    </source>
</reference>
<name>A0ABR1MTS3_9PEZI</name>
<accession>A0ABR1MTS3</accession>
<organism evidence="2 3">
    <name type="scientific">Phyllosticta citricarpa</name>
    <dbReference type="NCBI Taxonomy" id="55181"/>
    <lineage>
        <taxon>Eukaryota</taxon>
        <taxon>Fungi</taxon>
        <taxon>Dikarya</taxon>
        <taxon>Ascomycota</taxon>
        <taxon>Pezizomycotina</taxon>
        <taxon>Dothideomycetes</taxon>
        <taxon>Dothideomycetes incertae sedis</taxon>
        <taxon>Botryosphaeriales</taxon>
        <taxon>Phyllostictaceae</taxon>
        <taxon>Phyllosticta</taxon>
    </lineage>
</organism>
<keyword evidence="3" id="KW-1185">Reference proteome</keyword>
<feature type="compositionally biased region" description="Basic and acidic residues" evidence="1">
    <location>
        <begin position="114"/>
        <end position="128"/>
    </location>
</feature>
<dbReference type="Proteomes" id="UP001365128">
    <property type="component" value="Unassembled WGS sequence"/>
</dbReference>
<proteinExistence type="predicted"/>
<evidence type="ECO:0000313" key="3">
    <source>
        <dbReference type="Proteomes" id="UP001365128"/>
    </source>
</evidence>
<comment type="caution">
    <text evidence="2">The sequence shown here is derived from an EMBL/GenBank/DDBJ whole genome shotgun (WGS) entry which is preliminary data.</text>
</comment>
<evidence type="ECO:0000313" key="2">
    <source>
        <dbReference type="EMBL" id="KAK7557071.1"/>
    </source>
</evidence>
<sequence>MKGVRTRPGDSGMADDIMPQSGSSGSGGRLGWRPPWAKCVEQVVPSVAELSRVLFVPKALLLHNNLCESTFVGLSTCAQEDTRTRAAYSASEMSSPLEHRLAHEETSSVAQQKFTEDRDSTARTDKSPRQAASGSRTLRYSYASSTSSAGGLANWRASSPQSGAPALPLLFRLSEESKISTWPSTSTRPGDDCVEPWRCLKMSRAPRG</sequence>
<gene>
    <name evidence="2" type="ORF">IWX46DRAFT_31288</name>
</gene>
<feature type="region of interest" description="Disordered" evidence="1">
    <location>
        <begin position="88"/>
        <end position="138"/>
    </location>
</feature>
<feature type="region of interest" description="Disordered" evidence="1">
    <location>
        <begin position="1"/>
        <end position="30"/>
    </location>
</feature>
<protein>
    <submittedName>
        <fullName evidence="2">Uncharacterized protein</fullName>
    </submittedName>
</protein>
<evidence type="ECO:0000256" key="1">
    <source>
        <dbReference type="SAM" id="MobiDB-lite"/>
    </source>
</evidence>